<name>Q69X97_ORYSJ</name>
<accession>Q69X97</accession>
<proteinExistence type="predicted"/>
<protein>
    <submittedName>
        <fullName evidence="1">Uncharacterized protein</fullName>
    </submittedName>
</protein>
<reference evidence="2" key="1">
    <citation type="journal article" date="2005" name="Nature">
        <title>The map-based sequence of the rice genome.</title>
        <authorList>
            <consortium name="International rice genome sequencing project (IRGSP)"/>
            <person name="Matsumoto T."/>
            <person name="Wu J."/>
            <person name="Kanamori H."/>
            <person name="Katayose Y."/>
            <person name="Fujisawa M."/>
            <person name="Namiki N."/>
            <person name="Mizuno H."/>
            <person name="Yamamoto K."/>
            <person name="Antonio B.A."/>
            <person name="Baba T."/>
            <person name="Sakata K."/>
            <person name="Nagamura Y."/>
            <person name="Aoki H."/>
            <person name="Arikawa K."/>
            <person name="Arita K."/>
            <person name="Bito T."/>
            <person name="Chiden Y."/>
            <person name="Fujitsuka N."/>
            <person name="Fukunaka R."/>
            <person name="Hamada M."/>
            <person name="Harada C."/>
            <person name="Hayashi A."/>
            <person name="Hijishita S."/>
            <person name="Honda M."/>
            <person name="Hosokawa S."/>
            <person name="Ichikawa Y."/>
            <person name="Idonuma A."/>
            <person name="Iijima M."/>
            <person name="Ikeda M."/>
            <person name="Ikeno M."/>
            <person name="Ito K."/>
            <person name="Ito S."/>
            <person name="Ito T."/>
            <person name="Ito Y."/>
            <person name="Ito Y."/>
            <person name="Iwabuchi A."/>
            <person name="Kamiya K."/>
            <person name="Karasawa W."/>
            <person name="Kurita K."/>
            <person name="Katagiri S."/>
            <person name="Kikuta A."/>
            <person name="Kobayashi H."/>
            <person name="Kobayashi N."/>
            <person name="Machita K."/>
            <person name="Maehara T."/>
            <person name="Masukawa M."/>
            <person name="Mizubayashi T."/>
            <person name="Mukai Y."/>
            <person name="Nagasaki H."/>
            <person name="Nagata Y."/>
            <person name="Naito S."/>
            <person name="Nakashima M."/>
            <person name="Nakama Y."/>
            <person name="Nakamichi Y."/>
            <person name="Nakamura M."/>
            <person name="Meguro A."/>
            <person name="Negishi M."/>
            <person name="Ohta I."/>
            <person name="Ohta T."/>
            <person name="Okamoto M."/>
            <person name="Ono N."/>
            <person name="Saji S."/>
            <person name="Sakaguchi M."/>
            <person name="Sakai K."/>
            <person name="Shibata M."/>
            <person name="Shimokawa T."/>
            <person name="Song J."/>
            <person name="Takazaki Y."/>
            <person name="Terasawa K."/>
            <person name="Tsugane M."/>
            <person name="Tsuji K."/>
            <person name="Ueda S."/>
            <person name="Waki K."/>
            <person name="Yamagata H."/>
            <person name="Yamamoto M."/>
            <person name="Yamamoto S."/>
            <person name="Yamane H."/>
            <person name="Yoshiki S."/>
            <person name="Yoshihara R."/>
            <person name="Yukawa K."/>
            <person name="Zhong H."/>
            <person name="Yano M."/>
            <person name="Yuan Q."/>
            <person name="Ouyang S."/>
            <person name="Liu J."/>
            <person name="Jones K.M."/>
            <person name="Gansberger K."/>
            <person name="Moffat K."/>
            <person name="Hill J."/>
            <person name="Bera J."/>
            <person name="Fadrosh D."/>
            <person name="Jin S."/>
            <person name="Johri S."/>
            <person name="Kim M."/>
            <person name="Overton L."/>
            <person name="Reardon M."/>
            <person name="Tsitrin T."/>
            <person name="Vuong H."/>
            <person name="Weaver B."/>
            <person name="Ciecko A."/>
            <person name="Tallon L."/>
            <person name="Jackson J."/>
            <person name="Pai G."/>
            <person name="Aken S.V."/>
            <person name="Utterback T."/>
            <person name="Reidmuller S."/>
            <person name="Feldblyum T."/>
            <person name="Hsiao J."/>
            <person name="Zismann V."/>
            <person name="Iobst S."/>
            <person name="de Vazeille A.R."/>
            <person name="Buell C.R."/>
            <person name="Ying K."/>
            <person name="Li Y."/>
            <person name="Lu T."/>
            <person name="Huang Y."/>
            <person name="Zhao Q."/>
            <person name="Feng Q."/>
            <person name="Zhang L."/>
            <person name="Zhu J."/>
            <person name="Weng Q."/>
            <person name="Mu J."/>
            <person name="Lu Y."/>
            <person name="Fan D."/>
            <person name="Liu Y."/>
            <person name="Guan J."/>
            <person name="Zhang Y."/>
            <person name="Yu S."/>
            <person name="Liu X."/>
            <person name="Zhang Y."/>
            <person name="Hong G."/>
            <person name="Han B."/>
            <person name="Choisne N."/>
            <person name="Demange N."/>
            <person name="Orjeda G."/>
            <person name="Samain S."/>
            <person name="Cattolico L."/>
            <person name="Pelletier E."/>
            <person name="Couloux A."/>
            <person name="Segurens B."/>
            <person name="Wincker P."/>
            <person name="D'Hont A."/>
            <person name="Scarpelli C."/>
            <person name="Weissenbach J."/>
            <person name="Salanoubat M."/>
            <person name="Quetier F."/>
            <person name="Yu Y."/>
            <person name="Kim H.R."/>
            <person name="Rambo T."/>
            <person name="Currie J."/>
            <person name="Collura K."/>
            <person name="Luo M."/>
            <person name="Yang T."/>
            <person name="Ammiraju J.S.S."/>
            <person name="Engler F."/>
            <person name="Soderlund C."/>
            <person name="Wing R.A."/>
            <person name="Palmer L.E."/>
            <person name="de la Bastide M."/>
            <person name="Spiegel L."/>
            <person name="Nascimento L."/>
            <person name="Zutavern T."/>
            <person name="O'Shaughnessy A."/>
            <person name="Dike S."/>
            <person name="Dedhia N."/>
            <person name="Preston R."/>
            <person name="Balija V."/>
            <person name="McCombie W.R."/>
            <person name="Chow T."/>
            <person name="Chen H."/>
            <person name="Chung M."/>
            <person name="Chen C."/>
            <person name="Shaw J."/>
            <person name="Wu H."/>
            <person name="Hsiao K."/>
            <person name="Chao Y."/>
            <person name="Chu M."/>
            <person name="Cheng C."/>
            <person name="Hour A."/>
            <person name="Lee P."/>
            <person name="Lin S."/>
            <person name="Lin Y."/>
            <person name="Liou J."/>
            <person name="Liu S."/>
            <person name="Hsing Y."/>
            <person name="Raghuvanshi S."/>
            <person name="Mohanty A."/>
            <person name="Bharti A.K."/>
            <person name="Gaur A."/>
            <person name="Gupta V."/>
            <person name="Kumar D."/>
            <person name="Ravi V."/>
            <person name="Vij S."/>
            <person name="Kapur A."/>
            <person name="Khurana P."/>
            <person name="Khurana P."/>
            <person name="Khurana J.P."/>
            <person name="Tyagi A.K."/>
            <person name="Gaikwad K."/>
            <person name="Singh A."/>
            <person name="Dalal V."/>
            <person name="Srivastava S."/>
            <person name="Dixit A."/>
            <person name="Pal A.K."/>
            <person name="Ghazi I.A."/>
            <person name="Yadav M."/>
            <person name="Pandit A."/>
            <person name="Bhargava A."/>
            <person name="Sureshbabu K."/>
            <person name="Batra K."/>
            <person name="Sharma T.R."/>
            <person name="Mohapatra T."/>
            <person name="Singh N.K."/>
            <person name="Messing J."/>
            <person name="Nelson A.B."/>
            <person name="Fuks G."/>
            <person name="Kavchok S."/>
            <person name="Keizer G."/>
            <person name="Linton E."/>
            <person name="Llaca V."/>
            <person name="Song R."/>
            <person name="Tanyolac B."/>
            <person name="Young S."/>
            <person name="Ho-Il K."/>
            <person name="Hahn J.H."/>
            <person name="Sangsakoo G."/>
            <person name="Vanavichit A."/>
            <person name="de Mattos Luiz.A.T."/>
            <person name="Zimmer P.D."/>
            <person name="Malone G."/>
            <person name="Dellagostin O."/>
            <person name="de Oliveira A.C."/>
            <person name="Bevan M."/>
            <person name="Bancroft I."/>
            <person name="Minx P."/>
            <person name="Cordum H."/>
            <person name="Wilson R."/>
            <person name="Cheng Z."/>
            <person name="Jin W."/>
            <person name="Jiang J."/>
            <person name="Leong S.A."/>
            <person name="Iwama H."/>
            <person name="Gojobori T."/>
            <person name="Itoh T."/>
            <person name="Niimura Y."/>
            <person name="Fujii Y."/>
            <person name="Habara T."/>
            <person name="Sakai H."/>
            <person name="Sato Y."/>
            <person name="Wilson G."/>
            <person name="Kumar K."/>
            <person name="McCouch S."/>
            <person name="Juretic N."/>
            <person name="Hoen D."/>
            <person name="Wright S."/>
            <person name="Bruskiewich R."/>
            <person name="Bureau T."/>
            <person name="Miyao A."/>
            <person name="Hirochika H."/>
            <person name="Nishikawa T."/>
            <person name="Kadowaki K."/>
            <person name="Sugiura M."/>
            <person name="Burr B."/>
            <person name="Sasaki T."/>
        </authorList>
    </citation>
    <scope>NUCLEOTIDE SEQUENCE [LARGE SCALE GENOMIC DNA]</scope>
    <source>
        <strain evidence="2">cv. Nipponbare</strain>
    </source>
</reference>
<evidence type="ECO:0000313" key="1">
    <source>
        <dbReference type="EMBL" id="BAD32904.1"/>
    </source>
</evidence>
<sequence length="83" mass="8565">MALAGRATGNSGGSCIHVDVYTFFSSHGFKASSNGDVDVACLKRSAKAPRPVPSIGSPIMQCSTNTSAFMHCACNISMVGSKH</sequence>
<dbReference type="AlphaFoldDB" id="Q69X97"/>
<organism evidence="1 2">
    <name type="scientific">Oryza sativa subsp. japonica</name>
    <name type="common">Rice</name>
    <dbReference type="NCBI Taxonomy" id="39947"/>
    <lineage>
        <taxon>Eukaryota</taxon>
        <taxon>Viridiplantae</taxon>
        <taxon>Streptophyta</taxon>
        <taxon>Embryophyta</taxon>
        <taxon>Tracheophyta</taxon>
        <taxon>Spermatophyta</taxon>
        <taxon>Magnoliopsida</taxon>
        <taxon>Liliopsida</taxon>
        <taxon>Poales</taxon>
        <taxon>Poaceae</taxon>
        <taxon>BOP clade</taxon>
        <taxon>Oryzoideae</taxon>
        <taxon>Oryzeae</taxon>
        <taxon>Oryzinae</taxon>
        <taxon>Oryza</taxon>
        <taxon>Oryza sativa</taxon>
    </lineage>
</organism>
<evidence type="ECO:0000313" key="2">
    <source>
        <dbReference type="Proteomes" id="UP000000763"/>
    </source>
</evidence>
<gene>
    <name evidence="1" type="primary">P0633E08.8</name>
</gene>
<dbReference type="Proteomes" id="UP000000763">
    <property type="component" value="Chromosome 6"/>
</dbReference>
<dbReference type="EMBL" id="AP003622">
    <property type="protein sequence ID" value="BAD32904.1"/>
    <property type="molecule type" value="Genomic_DNA"/>
</dbReference>
<reference evidence="2" key="2">
    <citation type="journal article" date="2008" name="Nucleic Acids Res.">
        <title>The rice annotation project database (RAP-DB): 2008 update.</title>
        <authorList>
            <consortium name="The rice annotation project (RAP)"/>
        </authorList>
    </citation>
    <scope>GENOME REANNOTATION</scope>
    <source>
        <strain evidence="2">cv. Nipponbare</strain>
    </source>
</reference>